<keyword evidence="2" id="KW-1185">Reference proteome</keyword>
<dbReference type="EMBL" id="CAKXAJ010026493">
    <property type="protein sequence ID" value="CAH2269075.1"/>
    <property type="molecule type" value="Genomic_DNA"/>
</dbReference>
<organism evidence="1 2">
    <name type="scientific">Pararge aegeria aegeria</name>
    <dbReference type="NCBI Taxonomy" id="348720"/>
    <lineage>
        <taxon>Eukaryota</taxon>
        <taxon>Metazoa</taxon>
        <taxon>Ecdysozoa</taxon>
        <taxon>Arthropoda</taxon>
        <taxon>Hexapoda</taxon>
        <taxon>Insecta</taxon>
        <taxon>Pterygota</taxon>
        <taxon>Neoptera</taxon>
        <taxon>Endopterygota</taxon>
        <taxon>Lepidoptera</taxon>
        <taxon>Glossata</taxon>
        <taxon>Ditrysia</taxon>
        <taxon>Papilionoidea</taxon>
        <taxon>Nymphalidae</taxon>
        <taxon>Satyrinae</taxon>
        <taxon>Satyrini</taxon>
        <taxon>Parargina</taxon>
        <taxon>Pararge</taxon>
    </lineage>
</organism>
<comment type="caution">
    <text evidence="1">The sequence shown here is derived from an EMBL/GenBank/DDBJ whole genome shotgun (WGS) entry which is preliminary data.</text>
</comment>
<dbReference type="AlphaFoldDB" id="A0A8S4SPK2"/>
<dbReference type="Proteomes" id="UP000838756">
    <property type="component" value="Unassembled WGS sequence"/>
</dbReference>
<evidence type="ECO:0000313" key="1">
    <source>
        <dbReference type="EMBL" id="CAH2269075.1"/>
    </source>
</evidence>
<evidence type="ECO:0000313" key="2">
    <source>
        <dbReference type="Proteomes" id="UP000838756"/>
    </source>
</evidence>
<protein>
    <submittedName>
        <fullName evidence="1">Jg27023 protein</fullName>
    </submittedName>
</protein>
<name>A0A8S4SPK2_9NEOP</name>
<reference evidence="1" key="1">
    <citation type="submission" date="2022-03" db="EMBL/GenBank/DDBJ databases">
        <authorList>
            <person name="Lindestad O."/>
        </authorList>
    </citation>
    <scope>NUCLEOTIDE SEQUENCE</scope>
</reference>
<gene>
    <name evidence="1" type="primary">jg27023</name>
    <name evidence="1" type="ORF">PAEG_LOCUS27366</name>
</gene>
<proteinExistence type="predicted"/>
<sequence length="153" mass="16267">MSSASRKAEMSMGGGLGQTMDVGVSRPSLELVTLSYYGETLGHGSIRPVGPAYAPRERLVFVLSGPEPSVVGSGVLLVRLPAGSLQPAELTPEALQAAQVAECFRELLCYFDASECTGAMVIRSTVTIGRSSSERVIVLGDRGPKIHIWKLYI</sequence>
<accession>A0A8S4SPK2</accession>